<gene>
    <name evidence="2" type="ORF">GCM10007414_21690</name>
</gene>
<dbReference type="Gene3D" id="3.40.50.12780">
    <property type="entry name" value="N-terminal domain of ligase-like"/>
    <property type="match status" value="1"/>
</dbReference>
<dbReference type="PANTHER" id="PTHR45398">
    <property type="match status" value="1"/>
</dbReference>
<feature type="domain" description="AMP-dependent synthetase/ligase" evidence="1">
    <location>
        <begin position="81"/>
        <end position="299"/>
    </location>
</feature>
<accession>A0ABQ1I4G0</accession>
<organism evidence="2 3">
    <name type="scientific">Agarivorans gilvus</name>
    <dbReference type="NCBI Taxonomy" id="680279"/>
    <lineage>
        <taxon>Bacteria</taxon>
        <taxon>Pseudomonadati</taxon>
        <taxon>Pseudomonadota</taxon>
        <taxon>Gammaproteobacteria</taxon>
        <taxon>Alteromonadales</taxon>
        <taxon>Alteromonadaceae</taxon>
        <taxon>Agarivorans</taxon>
    </lineage>
</organism>
<dbReference type="SUPFAM" id="SSF56801">
    <property type="entry name" value="Acetyl-CoA synthetase-like"/>
    <property type="match status" value="1"/>
</dbReference>
<evidence type="ECO:0000259" key="1">
    <source>
        <dbReference type="Pfam" id="PF00501"/>
    </source>
</evidence>
<dbReference type="InterPro" id="IPR045851">
    <property type="entry name" value="AMP-bd_C_sf"/>
</dbReference>
<reference evidence="3" key="1">
    <citation type="journal article" date="2019" name="Int. J. Syst. Evol. Microbiol.">
        <title>The Global Catalogue of Microorganisms (GCM) 10K type strain sequencing project: providing services to taxonomists for standard genome sequencing and annotation.</title>
        <authorList>
            <consortium name="The Broad Institute Genomics Platform"/>
            <consortium name="The Broad Institute Genome Sequencing Center for Infectious Disease"/>
            <person name="Wu L."/>
            <person name="Ma J."/>
        </authorList>
    </citation>
    <scope>NUCLEOTIDE SEQUENCE [LARGE SCALE GENOMIC DNA]</scope>
    <source>
        <strain evidence="3">CGMCC 1.10131</strain>
    </source>
</reference>
<dbReference type="InterPro" id="IPR042099">
    <property type="entry name" value="ANL_N_sf"/>
</dbReference>
<protein>
    <submittedName>
        <fullName evidence="2">Aconitate hydratase</fullName>
    </submittedName>
</protein>
<evidence type="ECO:0000313" key="2">
    <source>
        <dbReference type="EMBL" id="GGB07968.1"/>
    </source>
</evidence>
<keyword evidence="3" id="KW-1185">Reference proteome</keyword>
<comment type="caution">
    <text evidence="2">The sequence shown here is derived from an EMBL/GenBank/DDBJ whole genome shotgun (WGS) entry which is preliminary data.</text>
</comment>
<dbReference type="EMBL" id="BMDY01000012">
    <property type="protein sequence ID" value="GGB07968.1"/>
    <property type="molecule type" value="Genomic_DNA"/>
</dbReference>
<proteinExistence type="predicted"/>
<dbReference type="Pfam" id="PF00501">
    <property type="entry name" value="AMP-binding"/>
    <property type="match status" value="1"/>
</dbReference>
<dbReference type="InterPro" id="IPR000873">
    <property type="entry name" value="AMP-dep_synth/lig_dom"/>
</dbReference>
<dbReference type="RefSeq" id="WP_055734176.1">
    <property type="nucleotide sequence ID" value="NZ_BMDY01000012.1"/>
</dbReference>
<dbReference type="Gene3D" id="3.30.300.30">
    <property type="match status" value="1"/>
</dbReference>
<dbReference type="PANTHER" id="PTHR45398:SF1">
    <property type="entry name" value="ENZYME, PUTATIVE (JCVI)-RELATED"/>
    <property type="match status" value="1"/>
</dbReference>
<sequence>MNEIMLPPQNIDYSLALRETNLSNQYWWQQLAAKWLQFSRYPQQRWLLFAEDSFDFSYCLFALLLAGKTPVLAPNKQAETLAKLLGKVDAVCADVAVENAPLQLDTGANASAEAVDLSNIGAEIAGELELHLYTSGSTGEPKLVVKRWRQLLAEVETLERQFGPQLEHSLICSSVSHQHIYGLLFTVLWPVLARRCWRVKPLVYPEDYCALAAQPISLVSSPSFLAHLSLQPELAAKPPQFYLSSGGPLKTETLERLLALWQQAPSEVFGSSETGGVAYRNQKIHRYWKPFSCIEWRIASSTALQIRSPYLLDPAEWYQMDDAVAPQEDGFNLQGRLDRVVKIAEKRVCLEQMTQVLSAHPWIQHCDLFTLQSAREYIAAVVVLSEAGRAALAAGKLALNKQFRQHLSGHFETVTLPRRWRYVDQAMVNSQGKRQLQAMKELFQ</sequence>
<name>A0ABQ1I4G0_9ALTE</name>
<evidence type="ECO:0000313" key="3">
    <source>
        <dbReference type="Proteomes" id="UP000651977"/>
    </source>
</evidence>
<dbReference type="Proteomes" id="UP000651977">
    <property type="component" value="Unassembled WGS sequence"/>
</dbReference>